<evidence type="ECO:0000256" key="1">
    <source>
        <dbReference type="ARBA" id="ARBA00022475"/>
    </source>
</evidence>
<dbReference type="SUPFAM" id="SSF53300">
    <property type="entry name" value="vWA-like"/>
    <property type="match status" value="1"/>
</dbReference>
<keyword evidence="2 5" id="KW-0812">Transmembrane</keyword>
<feature type="transmembrane region" description="Helical" evidence="5">
    <location>
        <begin position="59"/>
        <end position="78"/>
    </location>
</feature>
<feature type="transmembrane region" description="Helical" evidence="5">
    <location>
        <begin position="309"/>
        <end position="326"/>
    </location>
</feature>
<accession>A0A0S7C244</accession>
<keyword evidence="8" id="KW-1185">Reference proteome</keyword>
<gene>
    <name evidence="7" type="ORF">TBC1_11922</name>
</gene>
<dbReference type="RefSeq" id="WP_062039134.1">
    <property type="nucleotide sequence ID" value="NZ_DF968182.1"/>
</dbReference>
<dbReference type="InterPro" id="IPR036465">
    <property type="entry name" value="vWFA_dom_sf"/>
</dbReference>
<dbReference type="PATRIC" id="fig|1678841.3.peg.1044"/>
<dbReference type="SMART" id="SM00327">
    <property type="entry name" value="VWA"/>
    <property type="match status" value="1"/>
</dbReference>
<dbReference type="InterPro" id="IPR002035">
    <property type="entry name" value="VWF_A"/>
</dbReference>
<dbReference type="Pfam" id="PF13768">
    <property type="entry name" value="VWA_3"/>
    <property type="match status" value="1"/>
</dbReference>
<name>A0A0S7C244_9BACT</name>
<organism evidence="7">
    <name type="scientific">Lentimicrobium saccharophilum</name>
    <dbReference type="NCBI Taxonomy" id="1678841"/>
    <lineage>
        <taxon>Bacteria</taxon>
        <taxon>Pseudomonadati</taxon>
        <taxon>Bacteroidota</taxon>
        <taxon>Bacteroidia</taxon>
        <taxon>Bacteroidales</taxon>
        <taxon>Lentimicrobiaceae</taxon>
        <taxon>Lentimicrobium</taxon>
    </lineage>
</organism>
<evidence type="ECO:0000256" key="5">
    <source>
        <dbReference type="SAM" id="Phobius"/>
    </source>
</evidence>
<dbReference type="STRING" id="1678841.TBC1_11922"/>
<dbReference type="Pfam" id="PF00092">
    <property type="entry name" value="VWA"/>
    <property type="match status" value="1"/>
</dbReference>
<dbReference type="Proteomes" id="UP000053091">
    <property type="component" value="Unassembled WGS sequence"/>
</dbReference>
<dbReference type="PANTHER" id="PTHR22550">
    <property type="entry name" value="SPORE GERMINATION PROTEIN"/>
    <property type="match status" value="1"/>
</dbReference>
<feature type="transmembrane region" description="Helical" evidence="5">
    <location>
        <begin position="12"/>
        <end position="29"/>
    </location>
</feature>
<evidence type="ECO:0000313" key="8">
    <source>
        <dbReference type="Proteomes" id="UP000053091"/>
    </source>
</evidence>
<sequence length="348" mass="39073">MFRFEHPEYLNLLMLLPLLLVAYLFYLQWKKRAALRFGEKPLVTRLTPDVSPGRSHIRFLLLSLTIASVLLALANPQIGSKLEKVQRKGVDLIIALDVSNSMLAQDIQPSRIERAKQSISRLIDELENDRIGLIVFAGKAYTQLPITTDYGAAKLMLSTVKPDMVPVQGTAIGQAIEMAMASFKEEEAGKAMIIITDGENHEDDAVEKASEAAQRGIKVYTIGMGLAEGAPIPVYRDNQLAGFKKDRSGSTIITRLDETMLQQIAQAGEGIYVRASNTQAGLRKVFEEISNLEKNTYDTKSFSDYEDRFQYFVALAIILMVLNFLLNERKSRWAGKFRIFKPEQPIRL</sequence>
<evidence type="ECO:0000256" key="2">
    <source>
        <dbReference type="ARBA" id="ARBA00022692"/>
    </source>
</evidence>
<keyword evidence="3 5" id="KW-1133">Transmembrane helix</keyword>
<dbReference type="EMBL" id="DF968182">
    <property type="protein sequence ID" value="GAP42783.1"/>
    <property type="molecule type" value="Genomic_DNA"/>
</dbReference>
<feature type="domain" description="VWFA" evidence="6">
    <location>
        <begin position="91"/>
        <end position="289"/>
    </location>
</feature>
<keyword evidence="1" id="KW-1003">Cell membrane</keyword>
<dbReference type="InterPro" id="IPR050768">
    <property type="entry name" value="UPF0353/GerABKA_families"/>
</dbReference>
<evidence type="ECO:0000259" key="6">
    <source>
        <dbReference type="PROSITE" id="PS50234"/>
    </source>
</evidence>
<protein>
    <submittedName>
        <fullName evidence="7">Mg-chelatase subunit ChlD</fullName>
    </submittedName>
</protein>
<reference evidence="7" key="1">
    <citation type="journal article" date="2015" name="Genome Announc.">
        <title>Draft Genome Sequence of Bacteroidales Strain TBC1, a Novel Isolate from a Methanogenic Wastewater Treatment System.</title>
        <authorList>
            <person name="Tourlousse D.M."/>
            <person name="Matsuura N."/>
            <person name="Sun L."/>
            <person name="Toyonaga M."/>
            <person name="Kuroda K."/>
            <person name="Ohashi A."/>
            <person name="Cruz R."/>
            <person name="Yamaguchi T."/>
            <person name="Sekiguchi Y."/>
        </authorList>
    </citation>
    <scope>NUCLEOTIDE SEQUENCE [LARGE SCALE GENOMIC DNA]</scope>
    <source>
        <strain evidence="7">TBC1</strain>
    </source>
</reference>
<dbReference type="Gene3D" id="3.40.50.410">
    <property type="entry name" value="von Willebrand factor, type A domain"/>
    <property type="match status" value="1"/>
</dbReference>
<evidence type="ECO:0000256" key="4">
    <source>
        <dbReference type="ARBA" id="ARBA00023136"/>
    </source>
</evidence>
<evidence type="ECO:0000256" key="3">
    <source>
        <dbReference type="ARBA" id="ARBA00022989"/>
    </source>
</evidence>
<dbReference type="PANTHER" id="PTHR22550:SF5">
    <property type="entry name" value="LEUCINE ZIPPER PROTEIN 4"/>
    <property type="match status" value="1"/>
</dbReference>
<evidence type="ECO:0000313" key="7">
    <source>
        <dbReference type="EMBL" id="GAP42783.1"/>
    </source>
</evidence>
<dbReference type="OrthoDB" id="6206554at2"/>
<dbReference type="PROSITE" id="PS50234">
    <property type="entry name" value="VWFA"/>
    <property type="match status" value="1"/>
</dbReference>
<keyword evidence="4 5" id="KW-0472">Membrane</keyword>
<proteinExistence type="predicted"/>
<dbReference type="AlphaFoldDB" id="A0A0S7C244"/>